<feature type="region of interest" description="Disordered" evidence="1">
    <location>
        <begin position="116"/>
        <end position="156"/>
    </location>
</feature>
<evidence type="ECO:0000313" key="2">
    <source>
        <dbReference type="EMBL" id="OLQ00505.1"/>
    </source>
</evidence>
<name>A0A1Q9DZ99_SYMMI</name>
<reference evidence="2 3" key="1">
    <citation type="submission" date="2016-02" db="EMBL/GenBank/DDBJ databases">
        <title>Genome analysis of coral dinoflagellate symbionts highlights evolutionary adaptations to a symbiotic lifestyle.</title>
        <authorList>
            <person name="Aranda M."/>
            <person name="Li Y."/>
            <person name="Liew Y.J."/>
            <person name="Baumgarten S."/>
            <person name="Simakov O."/>
            <person name="Wilson M."/>
            <person name="Piel J."/>
            <person name="Ashoor H."/>
            <person name="Bougouffa S."/>
            <person name="Bajic V.B."/>
            <person name="Ryu T."/>
            <person name="Ravasi T."/>
            <person name="Bayer T."/>
            <person name="Micklem G."/>
            <person name="Kim H."/>
            <person name="Bhak J."/>
            <person name="Lajeunesse T.C."/>
            <person name="Voolstra C.R."/>
        </authorList>
    </citation>
    <scope>NUCLEOTIDE SEQUENCE [LARGE SCALE GENOMIC DNA]</scope>
    <source>
        <strain evidence="2 3">CCMP2467</strain>
    </source>
</reference>
<dbReference type="OrthoDB" id="429756at2759"/>
<evidence type="ECO:0000313" key="3">
    <source>
        <dbReference type="Proteomes" id="UP000186817"/>
    </source>
</evidence>
<comment type="caution">
    <text evidence="2">The sequence shown here is derived from an EMBL/GenBank/DDBJ whole genome shotgun (WGS) entry which is preliminary data.</text>
</comment>
<feature type="compositionally biased region" description="Basic residues" evidence="1">
    <location>
        <begin position="127"/>
        <end position="139"/>
    </location>
</feature>
<protein>
    <submittedName>
        <fullName evidence="2">Uncharacterized protein</fullName>
    </submittedName>
</protein>
<gene>
    <name evidence="2" type="ORF">AK812_SmicGene16817</name>
</gene>
<dbReference type="Proteomes" id="UP000186817">
    <property type="component" value="Unassembled WGS sequence"/>
</dbReference>
<accession>A0A1Q9DZ99</accession>
<sequence length="223" mass="24347">MVAEPWPLPLLEDLIVSAGALSDKGTVKKLVSMKFVSLIGQDIWLGRLHFVTVGLVADGGYVAVKDKFDVHEPVSGLACDLNRTTSSKSLLSAETAEPPDAKHFLLSTANQKLQSCMKGNEDELSQKKKKKDGRKRRKSSSSSPEESESEDPTAVKQSVFSLAQKELVRRGQHNLDECSTKQIAYAFSYSAKFILPSDLYEVGGEQDCSHSLQPEGPCFAISV</sequence>
<dbReference type="EMBL" id="LSRX01000325">
    <property type="protein sequence ID" value="OLQ00505.1"/>
    <property type="molecule type" value="Genomic_DNA"/>
</dbReference>
<keyword evidence="3" id="KW-1185">Reference proteome</keyword>
<organism evidence="2 3">
    <name type="scientific">Symbiodinium microadriaticum</name>
    <name type="common">Dinoflagellate</name>
    <name type="synonym">Zooxanthella microadriatica</name>
    <dbReference type="NCBI Taxonomy" id="2951"/>
    <lineage>
        <taxon>Eukaryota</taxon>
        <taxon>Sar</taxon>
        <taxon>Alveolata</taxon>
        <taxon>Dinophyceae</taxon>
        <taxon>Suessiales</taxon>
        <taxon>Symbiodiniaceae</taxon>
        <taxon>Symbiodinium</taxon>
    </lineage>
</organism>
<evidence type="ECO:0000256" key="1">
    <source>
        <dbReference type="SAM" id="MobiDB-lite"/>
    </source>
</evidence>
<proteinExistence type="predicted"/>
<dbReference type="AlphaFoldDB" id="A0A1Q9DZ99"/>